<organism evidence="5 6">
    <name type="scientific">Lactococcus cremoris subsp. cremoris IBB477</name>
    <dbReference type="NCBI Taxonomy" id="1449093"/>
    <lineage>
        <taxon>Bacteria</taxon>
        <taxon>Bacillati</taxon>
        <taxon>Bacillota</taxon>
        <taxon>Bacilli</taxon>
        <taxon>Lactobacillales</taxon>
        <taxon>Streptococcaceae</taxon>
        <taxon>Lactococcus</taxon>
        <taxon>Lactococcus cremoris subsp. cremoris</taxon>
    </lineage>
</organism>
<evidence type="ECO:0000259" key="4">
    <source>
        <dbReference type="Pfam" id="PF11611"/>
    </source>
</evidence>
<reference evidence="5 6" key="1">
    <citation type="journal article" date="2016" name="Appl. Microbiol. Biotechnol.">
        <title>Adhesion of the genome-sequenced Lactococcus lactis subsp. cremoris IBB477 strain is mediated by specific molecular determinants.</title>
        <authorList>
            <person name="Radziwill-Bienkowska J.M."/>
            <person name="Le D.T."/>
            <person name="Szczesny P."/>
            <person name="Duviau M.P."/>
            <person name="Aleksandrzak-Piekarczyk T."/>
            <person name="Loubiere P."/>
            <person name="Mercier-Bonin M."/>
            <person name="Bardowski J.K."/>
            <person name="Kowalczyk M."/>
        </authorList>
    </citation>
    <scope>NUCLEOTIDE SEQUENCE [LARGE SCALE GENOMIC DNA]</scope>
    <source>
        <strain evidence="5 6">IBB477</strain>
    </source>
</reference>
<gene>
    <name evidence="5" type="ORF">AJ89_03220</name>
</gene>
<proteinExistence type="predicted"/>
<evidence type="ECO:0000256" key="2">
    <source>
        <dbReference type="SAM" id="MobiDB-lite"/>
    </source>
</evidence>
<dbReference type="Gene3D" id="2.60.40.1240">
    <property type="match status" value="1"/>
</dbReference>
<dbReference type="PROSITE" id="PS51257">
    <property type="entry name" value="PROKAR_LIPOPROTEIN"/>
    <property type="match status" value="1"/>
</dbReference>
<feature type="region of interest" description="Disordered" evidence="2">
    <location>
        <begin position="23"/>
        <end position="57"/>
    </location>
</feature>
<dbReference type="Pfam" id="PF11611">
    <property type="entry name" value="DUF4352"/>
    <property type="match status" value="1"/>
</dbReference>
<feature type="compositionally biased region" description="Low complexity" evidence="2">
    <location>
        <begin position="23"/>
        <end position="42"/>
    </location>
</feature>
<dbReference type="Proteomes" id="UP000176236">
    <property type="component" value="Chromosome"/>
</dbReference>
<feature type="chain" id="PRO_5038529444" description="DUF4352 domain-containing protein" evidence="3">
    <location>
        <begin position="19"/>
        <end position="225"/>
    </location>
</feature>
<sequence length="225" mass="24277">MKKLSLLGIACLSILVLASCGEKSNQSSKNSSSSTSQSQSSSSHDKSYYENQEKDSLKNLKTLVENGALSNDDAKKMFQKEQLDDAKHGYKSTLSWVDINDESSEDPSTSDLKVGNTATTESGNEITVTAITENAQVELDDAKNGETALEVDLTLTNKGNDSQYFNPSDPSVFDSQSNTLNLDSATYGNDIPDIAPGITAKIKLYYDNPGTGPYKVTYGNAVWSN</sequence>
<feature type="compositionally biased region" description="Basic and acidic residues" evidence="2">
    <location>
        <begin position="43"/>
        <end position="57"/>
    </location>
</feature>
<accession>A0A1E7G604</accession>
<evidence type="ECO:0000256" key="1">
    <source>
        <dbReference type="ARBA" id="ARBA00022729"/>
    </source>
</evidence>
<evidence type="ECO:0000256" key="3">
    <source>
        <dbReference type="SAM" id="SignalP"/>
    </source>
</evidence>
<dbReference type="RefSeq" id="WP_075070447.1">
    <property type="nucleotide sequence ID" value="NZ_CM007353.1"/>
</dbReference>
<keyword evidence="1 3" id="KW-0732">Signal</keyword>
<name>A0A1E7G604_LACLC</name>
<dbReference type="EMBL" id="JMMZ01000007">
    <property type="protein sequence ID" value="OEU40409.1"/>
    <property type="molecule type" value="Genomic_DNA"/>
</dbReference>
<feature type="signal peptide" evidence="3">
    <location>
        <begin position="1"/>
        <end position="18"/>
    </location>
</feature>
<evidence type="ECO:0000313" key="5">
    <source>
        <dbReference type="EMBL" id="OEU40409.1"/>
    </source>
</evidence>
<evidence type="ECO:0000313" key="6">
    <source>
        <dbReference type="Proteomes" id="UP000176236"/>
    </source>
</evidence>
<dbReference type="AlphaFoldDB" id="A0A1E7G604"/>
<protein>
    <recommendedName>
        <fullName evidence="4">DUF4352 domain-containing protein</fullName>
    </recommendedName>
</protein>
<dbReference type="InterPro" id="IPR029051">
    <property type="entry name" value="DUF4352"/>
</dbReference>
<feature type="domain" description="DUF4352" evidence="4">
    <location>
        <begin position="123"/>
        <end position="224"/>
    </location>
</feature>
<comment type="caution">
    <text evidence="5">The sequence shown here is derived from an EMBL/GenBank/DDBJ whole genome shotgun (WGS) entry which is preliminary data.</text>
</comment>
<dbReference type="InterPro" id="IPR029050">
    <property type="entry name" value="Immunoprotect_excell_Ig-like"/>
</dbReference>